<dbReference type="RefSeq" id="WP_251910167.1">
    <property type="nucleotide sequence ID" value="NZ_JAMRXG010000002.1"/>
</dbReference>
<feature type="transmembrane region" description="Helical" evidence="6">
    <location>
        <begin position="62"/>
        <end position="83"/>
    </location>
</feature>
<keyword evidence="2 6" id="KW-0812">Transmembrane</keyword>
<dbReference type="EMBL" id="JAMRXG010000002">
    <property type="protein sequence ID" value="MCM6773187.1"/>
    <property type="molecule type" value="Genomic_DNA"/>
</dbReference>
<dbReference type="InterPro" id="IPR051784">
    <property type="entry name" value="Nod_factor_ABC_transporter"/>
</dbReference>
<protein>
    <recommendedName>
        <fullName evidence="6">Transport permease protein</fullName>
    </recommendedName>
</protein>
<dbReference type="PROSITE" id="PS51012">
    <property type="entry name" value="ABC_TM2"/>
    <property type="match status" value="1"/>
</dbReference>
<comment type="caution">
    <text evidence="6">Lacks conserved residue(s) required for the propagation of feature annotation.</text>
</comment>
<keyword evidence="6" id="KW-0813">Transport</keyword>
<keyword evidence="5" id="KW-0046">Antibiotic resistance</keyword>
<comment type="similarity">
    <text evidence="6">Belongs to the ABC-2 integral membrane protein family.</text>
</comment>
<dbReference type="PIRSF" id="PIRSF006648">
    <property type="entry name" value="DrrB"/>
    <property type="match status" value="1"/>
</dbReference>
<proteinExistence type="inferred from homology"/>
<dbReference type="InterPro" id="IPR047817">
    <property type="entry name" value="ABC2_TM_bact-type"/>
</dbReference>
<keyword evidence="4 6" id="KW-0472">Membrane</keyword>
<evidence type="ECO:0000256" key="2">
    <source>
        <dbReference type="ARBA" id="ARBA00022692"/>
    </source>
</evidence>
<comment type="subcellular location">
    <subcellularLocation>
        <location evidence="6">Cell membrane</location>
        <topology evidence="6">Multi-pass membrane protein</topology>
    </subcellularLocation>
    <subcellularLocation>
        <location evidence="1">Membrane</location>
        <topology evidence="1">Multi-pass membrane protein</topology>
    </subcellularLocation>
</comment>
<accession>A0A9X2E2R0</accession>
<reference evidence="8" key="1">
    <citation type="submission" date="2022-06" db="EMBL/GenBank/DDBJ databases">
        <title>Novel species in genus nocardia.</title>
        <authorList>
            <person name="Li F."/>
        </authorList>
    </citation>
    <scope>NUCLEOTIDE SEQUENCE</scope>
    <source>
        <strain evidence="8">CDC141</strain>
    </source>
</reference>
<name>A0A9X2E2R0_9NOCA</name>
<feature type="transmembrane region" description="Helical" evidence="6">
    <location>
        <begin position="229"/>
        <end position="247"/>
    </location>
</feature>
<dbReference type="InterPro" id="IPR013525">
    <property type="entry name" value="ABC2_TM"/>
</dbReference>
<evidence type="ECO:0000259" key="7">
    <source>
        <dbReference type="PROSITE" id="PS51012"/>
    </source>
</evidence>
<evidence type="ECO:0000256" key="5">
    <source>
        <dbReference type="ARBA" id="ARBA00023251"/>
    </source>
</evidence>
<organism evidence="8 9">
    <name type="scientific">Nocardia pulmonis</name>
    <dbReference type="NCBI Taxonomy" id="2951408"/>
    <lineage>
        <taxon>Bacteria</taxon>
        <taxon>Bacillati</taxon>
        <taxon>Actinomycetota</taxon>
        <taxon>Actinomycetes</taxon>
        <taxon>Mycobacteriales</taxon>
        <taxon>Nocardiaceae</taxon>
        <taxon>Nocardia</taxon>
    </lineage>
</organism>
<dbReference type="AlphaFoldDB" id="A0A9X2E2R0"/>
<feature type="domain" description="ABC transmembrane type-2" evidence="7">
    <location>
        <begin position="25"/>
        <end position="254"/>
    </location>
</feature>
<dbReference type="GO" id="GO:0043190">
    <property type="term" value="C:ATP-binding cassette (ABC) transporter complex"/>
    <property type="evidence" value="ECO:0007669"/>
    <property type="project" value="InterPro"/>
</dbReference>
<evidence type="ECO:0000256" key="3">
    <source>
        <dbReference type="ARBA" id="ARBA00022989"/>
    </source>
</evidence>
<keyword evidence="6" id="KW-1003">Cell membrane</keyword>
<evidence type="ECO:0000313" key="9">
    <source>
        <dbReference type="Proteomes" id="UP001139157"/>
    </source>
</evidence>
<dbReference type="Pfam" id="PF01061">
    <property type="entry name" value="ABC2_membrane"/>
    <property type="match status" value="1"/>
</dbReference>
<evidence type="ECO:0000256" key="1">
    <source>
        <dbReference type="ARBA" id="ARBA00004141"/>
    </source>
</evidence>
<feature type="transmembrane region" description="Helical" evidence="6">
    <location>
        <begin position="143"/>
        <end position="165"/>
    </location>
</feature>
<dbReference type="GO" id="GO:0140359">
    <property type="term" value="F:ABC-type transporter activity"/>
    <property type="evidence" value="ECO:0007669"/>
    <property type="project" value="InterPro"/>
</dbReference>
<dbReference type="PANTHER" id="PTHR43229:SF2">
    <property type="entry name" value="NODULATION PROTEIN J"/>
    <property type="match status" value="1"/>
</dbReference>
<dbReference type="PANTHER" id="PTHR43229">
    <property type="entry name" value="NODULATION PROTEIN J"/>
    <property type="match status" value="1"/>
</dbReference>
<comment type="caution">
    <text evidence="8">The sequence shown here is derived from an EMBL/GenBank/DDBJ whole genome shotgun (WGS) entry which is preliminary data.</text>
</comment>
<dbReference type="InterPro" id="IPR000412">
    <property type="entry name" value="ABC_2_transport"/>
</dbReference>
<sequence>MTTLAYTDSVTMLRRNLRHVTRYPIMMISSLGMPIIMLLMFVGVFGKTLRAGIGDTGDYVNYVAPAIIMMTVGFGSAQTAVDVNTDMTEGIIGRFRTMAIWRMSVLSGHALGSIVRTLISVALVLGVAVLIGFRPSANVGEWLAAAGVILLLTIALTWIAVGLGLTAKSPAGASSSTLLIQFLPFVSGAFVPPESMLAGVRWFGEYQPFTPIVRTIRGLLVGTPIGNNGIIAIGWCVGLALVGYIWARMRFNRDPEKG</sequence>
<evidence type="ECO:0000256" key="4">
    <source>
        <dbReference type="ARBA" id="ARBA00023136"/>
    </source>
</evidence>
<gene>
    <name evidence="8" type="ORF">NDR86_06850</name>
</gene>
<evidence type="ECO:0000313" key="8">
    <source>
        <dbReference type="EMBL" id="MCM6773187.1"/>
    </source>
</evidence>
<feature type="transmembrane region" description="Helical" evidence="6">
    <location>
        <begin position="23"/>
        <end position="42"/>
    </location>
</feature>
<keyword evidence="9" id="KW-1185">Reference proteome</keyword>
<keyword evidence="3 6" id="KW-1133">Transmembrane helix</keyword>
<dbReference type="Proteomes" id="UP001139157">
    <property type="component" value="Unassembled WGS sequence"/>
</dbReference>
<evidence type="ECO:0000256" key="6">
    <source>
        <dbReference type="RuleBase" id="RU361157"/>
    </source>
</evidence>
<dbReference type="GO" id="GO:0046677">
    <property type="term" value="P:response to antibiotic"/>
    <property type="evidence" value="ECO:0007669"/>
    <property type="project" value="UniProtKB-KW"/>
</dbReference>
<feature type="transmembrane region" description="Helical" evidence="6">
    <location>
        <begin position="104"/>
        <end position="131"/>
    </location>
</feature>